<accession>A0ABP8S0U1</accession>
<name>A0ABP8S0U1_9PSEU</name>
<sequence>MTVTVITRADCHLCEVAEAEVARICGELGVAWTTEDVDADPELRAEYGDMVPVIQIDGRTHGYYRLEEDRFRMALAGR</sequence>
<dbReference type="EMBL" id="BAABGT010000101">
    <property type="protein sequence ID" value="GAA4557324.1"/>
    <property type="molecule type" value="Genomic_DNA"/>
</dbReference>
<protein>
    <submittedName>
        <fullName evidence="1">Glutaredoxin family protein</fullName>
    </submittedName>
</protein>
<dbReference type="RefSeq" id="WP_345426256.1">
    <property type="nucleotide sequence ID" value="NZ_BAABGT010000101.1"/>
</dbReference>
<dbReference type="SUPFAM" id="SSF52833">
    <property type="entry name" value="Thioredoxin-like"/>
    <property type="match status" value="1"/>
</dbReference>
<dbReference type="Pfam" id="PF05768">
    <property type="entry name" value="Glrx-like"/>
    <property type="match status" value="1"/>
</dbReference>
<organism evidence="1 2">
    <name type="scientific">Pseudonocardia xishanensis</name>
    <dbReference type="NCBI Taxonomy" id="630995"/>
    <lineage>
        <taxon>Bacteria</taxon>
        <taxon>Bacillati</taxon>
        <taxon>Actinomycetota</taxon>
        <taxon>Actinomycetes</taxon>
        <taxon>Pseudonocardiales</taxon>
        <taxon>Pseudonocardiaceae</taxon>
        <taxon>Pseudonocardia</taxon>
    </lineage>
</organism>
<reference evidence="2" key="1">
    <citation type="journal article" date="2019" name="Int. J. Syst. Evol. Microbiol.">
        <title>The Global Catalogue of Microorganisms (GCM) 10K type strain sequencing project: providing services to taxonomists for standard genome sequencing and annotation.</title>
        <authorList>
            <consortium name="The Broad Institute Genomics Platform"/>
            <consortium name="The Broad Institute Genome Sequencing Center for Infectious Disease"/>
            <person name="Wu L."/>
            <person name="Ma J."/>
        </authorList>
    </citation>
    <scope>NUCLEOTIDE SEQUENCE [LARGE SCALE GENOMIC DNA]</scope>
    <source>
        <strain evidence="2">JCM 17906</strain>
    </source>
</reference>
<keyword evidence="2" id="KW-1185">Reference proteome</keyword>
<dbReference type="Gene3D" id="3.40.30.10">
    <property type="entry name" value="Glutaredoxin"/>
    <property type="match status" value="1"/>
</dbReference>
<gene>
    <name evidence="1" type="ORF">GCM10023175_61360</name>
</gene>
<evidence type="ECO:0000313" key="1">
    <source>
        <dbReference type="EMBL" id="GAA4557324.1"/>
    </source>
</evidence>
<dbReference type="Proteomes" id="UP001501598">
    <property type="component" value="Unassembled WGS sequence"/>
</dbReference>
<dbReference type="InterPro" id="IPR008554">
    <property type="entry name" value="Glutaredoxin-like"/>
</dbReference>
<evidence type="ECO:0000313" key="2">
    <source>
        <dbReference type="Proteomes" id="UP001501598"/>
    </source>
</evidence>
<comment type="caution">
    <text evidence="1">The sequence shown here is derived from an EMBL/GenBank/DDBJ whole genome shotgun (WGS) entry which is preliminary data.</text>
</comment>
<dbReference type="InterPro" id="IPR036249">
    <property type="entry name" value="Thioredoxin-like_sf"/>
</dbReference>
<proteinExistence type="predicted"/>